<dbReference type="EMBL" id="FPBZ01000006">
    <property type="protein sequence ID" value="SFU53432.1"/>
    <property type="molecule type" value="Genomic_DNA"/>
</dbReference>
<accession>A0A1I7GYC8</accession>
<gene>
    <name evidence="1" type="ORF">SAMN05216417_10687</name>
</gene>
<sequence>MEVEIVAAGLEYGFLEKDNKRVLMTSRKPTGFKDDMNSIATRRGYNYFPILQVESIQ</sequence>
<reference evidence="1 2" key="1">
    <citation type="submission" date="2016-10" db="EMBL/GenBank/DDBJ databases">
        <authorList>
            <person name="de Groot N.N."/>
        </authorList>
    </citation>
    <scope>NUCLEOTIDE SEQUENCE [LARGE SCALE GENOMIC DNA]</scope>
    <source>
        <strain evidence="1 2">Nl14</strain>
    </source>
</reference>
<name>A0A1I7GYC8_9PROT</name>
<evidence type="ECO:0000313" key="2">
    <source>
        <dbReference type="Proteomes" id="UP000182649"/>
    </source>
</evidence>
<dbReference type="Proteomes" id="UP000182649">
    <property type="component" value="Unassembled WGS sequence"/>
</dbReference>
<evidence type="ECO:0000313" key="1">
    <source>
        <dbReference type="EMBL" id="SFU53432.1"/>
    </source>
</evidence>
<dbReference type="AlphaFoldDB" id="A0A1I7GYC8"/>
<organism evidence="1 2">
    <name type="scientific">Nitrosospira multiformis</name>
    <dbReference type="NCBI Taxonomy" id="1231"/>
    <lineage>
        <taxon>Bacteria</taxon>
        <taxon>Pseudomonadati</taxon>
        <taxon>Pseudomonadota</taxon>
        <taxon>Betaproteobacteria</taxon>
        <taxon>Nitrosomonadales</taxon>
        <taxon>Nitrosomonadaceae</taxon>
        <taxon>Nitrosospira</taxon>
    </lineage>
</organism>
<proteinExistence type="predicted"/>
<protein>
    <submittedName>
        <fullName evidence="1">Uncharacterized protein</fullName>
    </submittedName>
</protein>